<dbReference type="InParanoid" id="G0QTX4"/>
<evidence type="ECO:0000313" key="2">
    <source>
        <dbReference type="Proteomes" id="UP000008983"/>
    </source>
</evidence>
<evidence type="ECO:0000313" key="1">
    <source>
        <dbReference type="EMBL" id="EGR31333.1"/>
    </source>
</evidence>
<dbReference type="EMBL" id="GL983882">
    <property type="protein sequence ID" value="EGR31333.1"/>
    <property type="molecule type" value="Genomic_DNA"/>
</dbReference>
<proteinExistence type="predicted"/>
<dbReference type="RefSeq" id="XP_004034819.1">
    <property type="nucleotide sequence ID" value="XM_004034771.1"/>
</dbReference>
<name>G0QTX4_ICHMU</name>
<protein>
    <submittedName>
        <fullName evidence="1">Uncharacterized protein</fullName>
    </submittedName>
</protein>
<dbReference type="OrthoDB" id="304280at2759"/>
<dbReference type="GeneID" id="14907470"/>
<reference evidence="1 2" key="1">
    <citation type="submission" date="2011-07" db="EMBL/GenBank/DDBJ databases">
        <authorList>
            <person name="Coyne R."/>
            <person name="Brami D."/>
            <person name="Johnson J."/>
            <person name="Hostetler J."/>
            <person name="Hannick L."/>
            <person name="Clark T."/>
            <person name="Cassidy-Hanley D."/>
            <person name="Inman J."/>
        </authorList>
    </citation>
    <scope>NUCLEOTIDE SEQUENCE [LARGE SCALE GENOMIC DNA]</scope>
    <source>
        <strain evidence="1 2">G5</strain>
    </source>
</reference>
<organism evidence="1 2">
    <name type="scientific">Ichthyophthirius multifiliis</name>
    <name type="common">White spot disease agent</name>
    <name type="synonym">Ich</name>
    <dbReference type="NCBI Taxonomy" id="5932"/>
    <lineage>
        <taxon>Eukaryota</taxon>
        <taxon>Sar</taxon>
        <taxon>Alveolata</taxon>
        <taxon>Ciliophora</taxon>
        <taxon>Intramacronucleata</taxon>
        <taxon>Oligohymenophorea</taxon>
        <taxon>Hymenostomatida</taxon>
        <taxon>Ophryoglenina</taxon>
        <taxon>Ichthyophthirius</taxon>
    </lineage>
</organism>
<dbReference type="AlphaFoldDB" id="G0QTX4"/>
<dbReference type="Proteomes" id="UP000008983">
    <property type="component" value="Unassembled WGS sequence"/>
</dbReference>
<gene>
    <name evidence="1" type="ORF">IMG5_112700</name>
</gene>
<sequence>MSLKKQMKDLQQEVDYKNQEINTMKKNIKYTTYQEINSENQVLQGELLKCKKIIDEQINQKAQNNNYFDKANDLEKNTSNQNHNMKIYKNNTLMHNKIQKYMKKNICNQNFNIIVFQKKFVFINKKFINQK</sequence>
<accession>G0QTX4</accession>
<keyword evidence="2" id="KW-1185">Reference proteome</keyword>